<feature type="transmembrane region" description="Helical" evidence="1">
    <location>
        <begin position="13"/>
        <end position="34"/>
    </location>
</feature>
<protein>
    <recommendedName>
        <fullName evidence="4">ABC transport system permease protein</fullName>
    </recommendedName>
</protein>
<dbReference type="EMBL" id="FTNK01000004">
    <property type="protein sequence ID" value="SIQ80978.1"/>
    <property type="molecule type" value="Genomic_DNA"/>
</dbReference>
<dbReference type="Proteomes" id="UP000186666">
    <property type="component" value="Unassembled WGS sequence"/>
</dbReference>
<keyword evidence="1" id="KW-0472">Membrane</keyword>
<comment type="caution">
    <text evidence="2">The sequence shown here is derived from an EMBL/GenBank/DDBJ whole genome shotgun (WGS) entry which is preliminary data.</text>
</comment>
<keyword evidence="1" id="KW-0812">Transmembrane</keyword>
<accession>A0ABY1JUU1</accession>
<keyword evidence="1" id="KW-1133">Transmembrane helix</keyword>
<evidence type="ECO:0000313" key="3">
    <source>
        <dbReference type="Proteomes" id="UP000186666"/>
    </source>
</evidence>
<gene>
    <name evidence="2" type="ORF">SAMN05421578_104154</name>
</gene>
<evidence type="ECO:0000256" key="1">
    <source>
        <dbReference type="SAM" id="Phobius"/>
    </source>
</evidence>
<evidence type="ECO:0000313" key="2">
    <source>
        <dbReference type="EMBL" id="SIQ80978.1"/>
    </source>
</evidence>
<name>A0ABY1JUU1_9BACL</name>
<organism evidence="2 3">
    <name type="scientific">Paenibacillus macquariensis</name>
    <dbReference type="NCBI Taxonomy" id="948756"/>
    <lineage>
        <taxon>Bacteria</taxon>
        <taxon>Bacillati</taxon>
        <taxon>Bacillota</taxon>
        <taxon>Bacilli</taxon>
        <taxon>Bacillales</taxon>
        <taxon>Paenibacillaceae</taxon>
        <taxon>Paenibacillus</taxon>
    </lineage>
</organism>
<reference evidence="2 3" key="1">
    <citation type="submission" date="2017-01" db="EMBL/GenBank/DDBJ databases">
        <authorList>
            <person name="Varghese N."/>
            <person name="Submissions S."/>
        </authorList>
    </citation>
    <scope>NUCLEOTIDE SEQUENCE [LARGE SCALE GENOMIC DNA]</scope>
    <source>
        <strain evidence="2 3">ATCC 23464</strain>
    </source>
</reference>
<evidence type="ECO:0008006" key="4">
    <source>
        <dbReference type="Google" id="ProtNLM"/>
    </source>
</evidence>
<proteinExistence type="predicted"/>
<sequence length="131" mass="14543">MTVIAIENNSSDAIGLSFAVSMFVVSLTLSLYLFSTTGDTIQQTYEMNSRSDNNIYSTLKVPSDYVVSGAEVRQSLYTMKEIGVDIEVNGVIYSKSLDPTTLNVSVIDLNKKYSPTYVRDNKGVLTMLRFK</sequence>
<keyword evidence="3" id="KW-1185">Reference proteome</keyword>